<sequence length="550" mass="59520">MEAINQGEGHQETEHHDEKKSVLKKVKAKAKKIKDTVAGHHGNHDHDHDHDDDEMETEHEVHAGHSFVPGLDQEVARLKGTDTASERTTATLPTSKPAYFETFDPAAPGRPMAMSEPGDYQTLDPSRARHVPGQGDILGHSRTDTGRPMPPSKPGDYQTFDPSTTRYVPGQEDILGHSRTDTGRHMRSEERPYAPRNTPVGAHSGLGHGSVGLGVEQRGISEEIGGVLERPSDLEEDPHAPKGVLKAFAPHKYQAKVTDPTGKGSEEIGVTPILHRLDRMHICDESGGEQQQKHTTGREESLFKPSLDDETEPSTDKKLFTGTHDQFSPEPITPETSTLLETRESEPQSLNTTRSASSESLDKHSQQKEGSYTEKVSSAASMVADKAKQATAIVTSKLSEYSGGAQEGSVSHKVAAMLQENVGPVLEKVAEMGSTVASKVESGPRTEPELEQVKMPVDKGVSMKEYLAEKLKPSEEDRALSELITESLPLHKQREDPNEMGHEDGGSGEASPGRGVLDKIKDAASSLFGKGDETKALSEGSKNDTSASGY</sequence>
<dbReference type="GO" id="GO:0009737">
    <property type="term" value="P:response to abscisic acid"/>
    <property type="evidence" value="ECO:0007669"/>
    <property type="project" value="InterPro"/>
</dbReference>
<feature type="compositionally biased region" description="Polar residues" evidence="1">
    <location>
        <begin position="348"/>
        <end position="359"/>
    </location>
</feature>
<feature type="region of interest" description="Disordered" evidence="1">
    <location>
        <begin position="286"/>
        <end position="389"/>
    </location>
</feature>
<feature type="region of interest" description="Disordered" evidence="1">
    <location>
        <begin position="1"/>
        <end position="59"/>
    </location>
</feature>
<proteinExistence type="predicted"/>
<dbReference type="PANTHER" id="PTHR33836">
    <property type="entry name" value="LOW-TEMPERATURE-INDUCED 65 KDA PROTEIN-RELATED"/>
    <property type="match status" value="1"/>
</dbReference>
<feature type="region of interest" description="Disordered" evidence="1">
    <location>
        <begin position="436"/>
        <end position="457"/>
    </location>
</feature>
<dbReference type="Proteomes" id="UP001153076">
    <property type="component" value="Unassembled WGS sequence"/>
</dbReference>
<feature type="compositionally biased region" description="Basic and acidic residues" evidence="1">
    <location>
        <begin position="33"/>
        <end position="49"/>
    </location>
</feature>
<feature type="compositionally biased region" description="Basic and acidic residues" evidence="1">
    <location>
        <begin position="174"/>
        <end position="193"/>
    </location>
</feature>
<feature type="compositionally biased region" description="Basic and acidic residues" evidence="1">
    <location>
        <begin position="492"/>
        <end position="505"/>
    </location>
</feature>
<feature type="region of interest" description="Disordered" evidence="1">
    <location>
        <begin position="130"/>
        <end position="207"/>
    </location>
</feature>
<keyword evidence="6" id="KW-1185">Reference proteome</keyword>
<feature type="compositionally biased region" description="Basic and acidic residues" evidence="1">
    <location>
        <begin position="442"/>
        <end position="452"/>
    </location>
</feature>
<feature type="compositionally biased region" description="Basic and acidic residues" evidence="1">
    <location>
        <begin position="9"/>
        <end position="21"/>
    </location>
</feature>
<evidence type="ECO:0000256" key="1">
    <source>
        <dbReference type="SAM" id="MobiDB-lite"/>
    </source>
</evidence>
<evidence type="ECO:0000313" key="5">
    <source>
        <dbReference type="EMBL" id="KAJ8448709.1"/>
    </source>
</evidence>
<evidence type="ECO:0000313" key="6">
    <source>
        <dbReference type="Proteomes" id="UP001153076"/>
    </source>
</evidence>
<feature type="domain" description="LTI65/LTI78 NYQTKV repeat" evidence="3">
    <location>
        <begin position="228"/>
        <end position="285"/>
    </location>
</feature>
<dbReference type="InterPro" id="IPR057058">
    <property type="entry name" value="LTI65_LTI78_NYQTKV"/>
</dbReference>
<dbReference type="AlphaFoldDB" id="A0A9Q1QNU9"/>
<dbReference type="OrthoDB" id="1931597at2759"/>
<feature type="compositionally biased region" description="Polar residues" evidence="1">
    <location>
        <begin position="368"/>
        <end position="380"/>
    </location>
</feature>
<dbReference type="InterPro" id="IPR057059">
    <property type="entry name" value="LTI65/LTI78_PGEED"/>
</dbReference>
<feature type="domain" description="LTI65/LTI78 N-terminal" evidence="4">
    <location>
        <begin position="15"/>
        <end position="60"/>
    </location>
</feature>
<comment type="caution">
    <text evidence="5">The sequence shown here is derived from an EMBL/GenBank/DDBJ whole genome shotgun (WGS) entry which is preliminary data.</text>
</comment>
<dbReference type="InterPro" id="IPR037491">
    <property type="entry name" value="LTI78/LTI65"/>
</dbReference>
<reference evidence="5" key="1">
    <citation type="submission" date="2022-04" db="EMBL/GenBank/DDBJ databases">
        <title>Carnegiea gigantea Genome sequencing and assembly v2.</title>
        <authorList>
            <person name="Copetti D."/>
            <person name="Sanderson M.J."/>
            <person name="Burquez A."/>
            <person name="Wojciechowski M.F."/>
        </authorList>
    </citation>
    <scope>NUCLEOTIDE SEQUENCE</scope>
    <source>
        <strain evidence="5">SGP5-SGP5p</strain>
        <tissue evidence="5">Aerial part</tissue>
    </source>
</reference>
<dbReference type="GO" id="GO:0006950">
    <property type="term" value="P:response to stress"/>
    <property type="evidence" value="ECO:0007669"/>
    <property type="project" value="TreeGrafter"/>
</dbReference>
<feature type="compositionally biased region" description="Basic residues" evidence="1">
    <location>
        <begin position="22"/>
        <end position="32"/>
    </location>
</feature>
<dbReference type="PANTHER" id="PTHR33836:SF1">
    <property type="entry name" value="LOW-TEMPERATURE-INDUCED 65 KDA PROTEIN-RELATED"/>
    <property type="match status" value="1"/>
</dbReference>
<feature type="domain" description="LTI65/LTI78 PGEED repeat" evidence="2">
    <location>
        <begin position="458"/>
        <end position="488"/>
    </location>
</feature>
<dbReference type="EMBL" id="JAKOGI010000028">
    <property type="protein sequence ID" value="KAJ8448709.1"/>
    <property type="molecule type" value="Genomic_DNA"/>
</dbReference>
<accession>A0A9Q1QNU9</accession>
<organism evidence="5 6">
    <name type="scientific">Carnegiea gigantea</name>
    <dbReference type="NCBI Taxonomy" id="171969"/>
    <lineage>
        <taxon>Eukaryota</taxon>
        <taxon>Viridiplantae</taxon>
        <taxon>Streptophyta</taxon>
        <taxon>Embryophyta</taxon>
        <taxon>Tracheophyta</taxon>
        <taxon>Spermatophyta</taxon>
        <taxon>Magnoliopsida</taxon>
        <taxon>eudicotyledons</taxon>
        <taxon>Gunneridae</taxon>
        <taxon>Pentapetalae</taxon>
        <taxon>Caryophyllales</taxon>
        <taxon>Cactineae</taxon>
        <taxon>Cactaceae</taxon>
        <taxon>Cactoideae</taxon>
        <taxon>Echinocereeae</taxon>
        <taxon>Carnegiea</taxon>
    </lineage>
</organism>
<feature type="region of interest" description="Disordered" evidence="1">
    <location>
        <begin position="472"/>
        <end position="550"/>
    </location>
</feature>
<dbReference type="Pfam" id="PF23402">
    <property type="entry name" value="LTI65_LTI78_NYQTKV"/>
    <property type="match status" value="1"/>
</dbReference>
<name>A0A9Q1QNU9_9CARY</name>
<dbReference type="Pfam" id="PF23399">
    <property type="entry name" value="LTI65_PGEED"/>
    <property type="match status" value="1"/>
</dbReference>
<evidence type="ECO:0008006" key="7">
    <source>
        <dbReference type="Google" id="ProtNLM"/>
    </source>
</evidence>
<evidence type="ECO:0000259" key="3">
    <source>
        <dbReference type="Pfam" id="PF23402"/>
    </source>
</evidence>
<gene>
    <name evidence="5" type="ORF">Cgig2_010596</name>
</gene>
<evidence type="ECO:0000259" key="2">
    <source>
        <dbReference type="Pfam" id="PF23399"/>
    </source>
</evidence>
<dbReference type="InterPro" id="IPR056605">
    <property type="entry name" value="LTI65_LTI78_N"/>
</dbReference>
<dbReference type="Pfam" id="PF23403">
    <property type="entry name" value="LTI65_LTI78_N"/>
    <property type="match status" value="1"/>
</dbReference>
<evidence type="ECO:0000259" key="4">
    <source>
        <dbReference type="Pfam" id="PF23403"/>
    </source>
</evidence>
<protein>
    <recommendedName>
        <fullName evidence="7">Low-temperature-induced 65 kDa protein-like</fullName>
    </recommendedName>
</protein>